<keyword evidence="2" id="KW-1185">Reference proteome</keyword>
<reference evidence="1 2" key="1">
    <citation type="submission" date="2019-07" db="EMBL/GenBank/DDBJ databases">
        <title>R&amp;d 2014.</title>
        <authorList>
            <person name="Klenk H.-P."/>
        </authorList>
    </citation>
    <scope>NUCLEOTIDE SEQUENCE [LARGE SCALE GENOMIC DNA]</scope>
    <source>
        <strain evidence="1 2">DSM 43868</strain>
    </source>
</reference>
<gene>
    <name evidence="1" type="ORF">JD77_02025</name>
</gene>
<sequence>MEIRLPADTRLSLRAGEWATHGGQLGTTYLDLRVVDVGGEPTDVPGWVRVRGHGLECRWASVDCPEPWCIEITARSEALYDAANR</sequence>
<dbReference type="Proteomes" id="UP000319825">
    <property type="component" value="Unassembled WGS sequence"/>
</dbReference>
<dbReference type="EMBL" id="VLKE01000001">
    <property type="protein sequence ID" value="TWH67061.1"/>
    <property type="molecule type" value="Genomic_DNA"/>
</dbReference>
<organism evidence="1 2">
    <name type="scientific">Micromonospora olivasterospora</name>
    <dbReference type="NCBI Taxonomy" id="1880"/>
    <lineage>
        <taxon>Bacteria</taxon>
        <taxon>Bacillati</taxon>
        <taxon>Actinomycetota</taxon>
        <taxon>Actinomycetes</taxon>
        <taxon>Micromonosporales</taxon>
        <taxon>Micromonosporaceae</taxon>
        <taxon>Micromonospora</taxon>
    </lineage>
</organism>
<dbReference type="RefSeq" id="WP_145774011.1">
    <property type="nucleotide sequence ID" value="NZ_BAAATQ010000198.1"/>
</dbReference>
<accession>A0A562I7S4</accession>
<dbReference type="OrthoDB" id="3385386at2"/>
<comment type="caution">
    <text evidence="1">The sequence shown here is derived from an EMBL/GenBank/DDBJ whole genome shotgun (WGS) entry which is preliminary data.</text>
</comment>
<evidence type="ECO:0000313" key="1">
    <source>
        <dbReference type="EMBL" id="TWH67061.1"/>
    </source>
</evidence>
<dbReference type="AlphaFoldDB" id="A0A562I7S4"/>
<protein>
    <submittedName>
        <fullName evidence="1">Uncharacterized protein</fullName>
    </submittedName>
</protein>
<name>A0A562I7S4_MICOL</name>
<proteinExistence type="predicted"/>
<evidence type="ECO:0000313" key="2">
    <source>
        <dbReference type="Proteomes" id="UP000319825"/>
    </source>
</evidence>